<dbReference type="RefSeq" id="WP_168063431.1">
    <property type="nucleotide sequence ID" value="NZ_VTOW01000007.1"/>
</dbReference>
<feature type="transmembrane region" description="Helical" evidence="1">
    <location>
        <begin position="85"/>
        <end position="104"/>
    </location>
</feature>
<evidence type="ECO:0008006" key="4">
    <source>
        <dbReference type="Google" id="ProtNLM"/>
    </source>
</evidence>
<dbReference type="AlphaFoldDB" id="A0A7X6DUM7"/>
<evidence type="ECO:0000313" key="3">
    <source>
        <dbReference type="Proteomes" id="UP000534783"/>
    </source>
</evidence>
<comment type="caution">
    <text evidence="2">The sequence shown here is derived from an EMBL/GenBank/DDBJ whole genome shotgun (WGS) entry which is preliminary data.</text>
</comment>
<dbReference type="EMBL" id="VTOW01000007">
    <property type="protein sequence ID" value="NKE73474.1"/>
    <property type="molecule type" value="Genomic_DNA"/>
</dbReference>
<gene>
    <name evidence="2" type="ORF">MNODULE_22190</name>
</gene>
<sequence>MKSREESFMRMSVLALLAVVAVGLLFDPLLNHAWAGTGGTEVDSLWTMITDGLEGGWGKLAGVLLIVVALVSFVNAYIVPGIVAFVLALTVGVWPAVVNARYTLTM</sequence>
<keyword evidence="1" id="KW-1133">Transmembrane helix</keyword>
<evidence type="ECO:0000313" key="2">
    <source>
        <dbReference type="EMBL" id="NKE73474.1"/>
    </source>
</evidence>
<keyword evidence="1" id="KW-0472">Membrane</keyword>
<feature type="transmembrane region" description="Helical" evidence="1">
    <location>
        <begin position="59"/>
        <end position="78"/>
    </location>
</feature>
<reference evidence="2 3" key="1">
    <citation type="journal article" date="2020" name="Nature">
        <title>Bacterial chemolithoautotrophy via manganese oxidation.</title>
        <authorList>
            <person name="Yu H."/>
            <person name="Leadbetter J.R."/>
        </authorList>
    </citation>
    <scope>NUCLEOTIDE SEQUENCE [LARGE SCALE GENOMIC DNA]</scope>
    <source>
        <strain evidence="2 3">Mn-1</strain>
    </source>
</reference>
<name>A0A7X6DUM7_9BACT</name>
<keyword evidence="1" id="KW-0812">Transmembrane</keyword>
<accession>A0A7X6DUM7</accession>
<evidence type="ECO:0000256" key="1">
    <source>
        <dbReference type="SAM" id="Phobius"/>
    </source>
</evidence>
<keyword evidence="3" id="KW-1185">Reference proteome</keyword>
<proteinExistence type="predicted"/>
<dbReference type="Proteomes" id="UP000534783">
    <property type="component" value="Unassembled WGS sequence"/>
</dbReference>
<protein>
    <recommendedName>
        <fullName evidence="4">Pili assembly chaperone</fullName>
    </recommendedName>
</protein>
<organism evidence="2 3">
    <name type="scientific">Candidatus Manganitrophus noduliformans</name>
    <dbReference type="NCBI Taxonomy" id="2606439"/>
    <lineage>
        <taxon>Bacteria</taxon>
        <taxon>Pseudomonadati</taxon>
        <taxon>Nitrospirota</taxon>
        <taxon>Nitrospiria</taxon>
        <taxon>Candidatus Troglogloeales</taxon>
        <taxon>Candidatus Manganitrophaceae</taxon>
        <taxon>Candidatus Manganitrophus</taxon>
    </lineage>
</organism>